<dbReference type="InterPro" id="IPR003488">
    <property type="entry name" value="DprA"/>
</dbReference>
<dbReference type="PANTHER" id="PTHR43022:SF1">
    <property type="entry name" value="PROTEIN SMF"/>
    <property type="match status" value="1"/>
</dbReference>
<reference evidence="3 4" key="1">
    <citation type="submission" date="2023-12" db="EMBL/GenBank/DDBJ databases">
        <title>Description of new species of Mycobacterium terrae complex isolated from sewage at the Sao Paulo Zoological Park Foundation in Brazil.</title>
        <authorList>
            <person name="Romagnoli C.L."/>
            <person name="Conceicao E.C."/>
            <person name="Machado E."/>
            <person name="Barreto L.B.P.F."/>
            <person name="Sharma A."/>
            <person name="Silva N.M."/>
            <person name="Marques L.E."/>
            <person name="Juliana M.A."/>
            <person name="Lourenco M.C.S."/>
            <person name="Digiampietri L.A."/>
            <person name="Suffys P.N."/>
            <person name="Viana-Niero C."/>
        </authorList>
    </citation>
    <scope>NUCLEOTIDE SEQUENCE [LARGE SCALE GENOMIC DNA]</scope>
    <source>
        <strain evidence="3 4">MYC017</strain>
    </source>
</reference>
<comment type="caution">
    <text evidence="3">The sequence shown here is derived from an EMBL/GenBank/DDBJ whole genome shotgun (WGS) entry which is preliminary data.</text>
</comment>
<evidence type="ECO:0000313" key="3">
    <source>
        <dbReference type="EMBL" id="MEB3072044.1"/>
    </source>
</evidence>
<gene>
    <name evidence="3" type="ORF">K5L39_22995</name>
</gene>
<comment type="similarity">
    <text evidence="1">Belongs to the DprA/Smf family.</text>
</comment>
<evidence type="ECO:0000256" key="1">
    <source>
        <dbReference type="ARBA" id="ARBA00006525"/>
    </source>
</evidence>
<evidence type="ECO:0000259" key="2">
    <source>
        <dbReference type="Pfam" id="PF02481"/>
    </source>
</evidence>
<dbReference type="Gene3D" id="3.40.50.450">
    <property type="match status" value="1"/>
</dbReference>
<dbReference type="InterPro" id="IPR057666">
    <property type="entry name" value="DrpA_SLOG"/>
</dbReference>
<dbReference type="SUPFAM" id="SSF102405">
    <property type="entry name" value="MCP/YpsA-like"/>
    <property type="match status" value="1"/>
</dbReference>
<keyword evidence="4" id="KW-1185">Reference proteome</keyword>
<proteinExistence type="inferred from homology"/>
<dbReference type="EMBL" id="JAYJJQ010000048">
    <property type="protein sequence ID" value="MEB3072044.1"/>
    <property type="molecule type" value="Genomic_DNA"/>
</dbReference>
<evidence type="ECO:0000313" key="4">
    <source>
        <dbReference type="Proteomes" id="UP001299283"/>
    </source>
</evidence>
<dbReference type="PANTHER" id="PTHR43022">
    <property type="entry name" value="PROTEIN SMF"/>
    <property type="match status" value="1"/>
</dbReference>
<dbReference type="RefSeq" id="WP_329779796.1">
    <property type="nucleotide sequence ID" value="NZ_JAYJJQ010000048.1"/>
</dbReference>
<feature type="domain" description="Smf/DprA SLOG" evidence="2">
    <location>
        <begin position="78"/>
        <end position="257"/>
    </location>
</feature>
<dbReference type="Proteomes" id="UP001299283">
    <property type="component" value="Unassembled WGS sequence"/>
</dbReference>
<accession>A0ABU5Z5Z2</accession>
<sequence>MATSSVNESATLLALLQLRPNRMSWPEIATEVALRGSATALWDEIYPATLEGMSSAEDTARHDAAATWAQWAASDFDVITVLDDSYPVALKAIHQMPPMLFTRGELRPVETAVSVVGSRDSSTEGTKIAANVARGLAERGIAVLSGLATGIDTAAHRAALDAGGRPIGVIGTGILRTYPAANKALHTEVAAAGALVSQFLPDAPPQKHSFPMRNATMSGLGVASVVVEAGEHSGARIQARVAVEHGRPVILTDLVVSRTQWGRALQDRPGVFVATSTAEVMRVVDRIVELIAEPALPVL</sequence>
<dbReference type="Pfam" id="PF02481">
    <property type="entry name" value="DNA_processg_A"/>
    <property type="match status" value="1"/>
</dbReference>
<organism evidence="3 4">
    <name type="scientific">[Mycobacterium] vasticus</name>
    <dbReference type="NCBI Taxonomy" id="2875777"/>
    <lineage>
        <taxon>Bacteria</taxon>
        <taxon>Bacillati</taxon>
        <taxon>Actinomycetota</taxon>
        <taxon>Actinomycetes</taxon>
        <taxon>Mycobacteriales</taxon>
        <taxon>Mycobacteriaceae</taxon>
        <taxon>Mycolicibacter</taxon>
    </lineage>
</organism>
<name>A0ABU5Z5Z2_9MYCO</name>
<protein>
    <submittedName>
        <fullName evidence="3">DNA-processing protein DprA</fullName>
    </submittedName>
</protein>